<dbReference type="InterPro" id="IPR005704">
    <property type="entry name" value="Ribosomal_uS3_bac-typ"/>
</dbReference>
<evidence type="ECO:0000256" key="1">
    <source>
        <dbReference type="ARBA" id="ARBA00010761"/>
    </source>
</evidence>
<dbReference type="Gene3D" id="3.30.1140.32">
    <property type="entry name" value="Ribosomal protein S3, C-terminal domain"/>
    <property type="match status" value="1"/>
</dbReference>
<feature type="domain" description="KH type-2" evidence="10">
    <location>
        <begin position="27"/>
        <end position="103"/>
    </location>
</feature>
<dbReference type="InterPro" id="IPR001351">
    <property type="entry name" value="Ribosomal_uS3_C"/>
</dbReference>
<evidence type="ECO:0000259" key="10">
    <source>
        <dbReference type="PROSITE" id="PS50823"/>
    </source>
</evidence>
<dbReference type="InterPro" id="IPR015946">
    <property type="entry name" value="KH_dom-like_a/b"/>
</dbReference>
<dbReference type="GO" id="GO:0019843">
    <property type="term" value="F:rRNA binding"/>
    <property type="evidence" value="ECO:0007669"/>
    <property type="project" value="UniProtKB-UniRule"/>
</dbReference>
<evidence type="ECO:0000256" key="7">
    <source>
        <dbReference type="ARBA" id="ARBA00035257"/>
    </source>
</evidence>
<comment type="caution">
    <text evidence="11">The sequence shown here is derived from an EMBL/GenBank/DDBJ whole genome shotgun (WGS) entry which is preliminary data.</text>
</comment>
<name>A0A1G2LPQ8_9BACT</name>
<organism evidence="11 12">
    <name type="scientific">Candidatus Tagabacteria bacterium RIFCSPLOWO2_01_FULL_39_11</name>
    <dbReference type="NCBI Taxonomy" id="1802295"/>
    <lineage>
        <taxon>Bacteria</taxon>
        <taxon>Candidatus Tagaibacteriota</taxon>
    </lineage>
</organism>
<dbReference type="NCBIfam" id="TIGR01009">
    <property type="entry name" value="rpsC_bact"/>
    <property type="match status" value="1"/>
</dbReference>
<evidence type="ECO:0000313" key="12">
    <source>
        <dbReference type="Proteomes" id="UP000178302"/>
    </source>
</evidence>
<dbReference type="InterPro" id="IPR004087">
    <property type="entry name" value="KH_dom"/>
</dbReference>
<protein>
    <recommendedName>
        <fullName evidence="7 8">Small ribosomal subunit protein uS3</fullName>
    </recommendedName>
</protein>
<dbReference type="InterPro" id="IPR009019">
    <property type="entry name" value="KH_sf_prok-type"/>
</dbReference>
<accession>A0A1G2LPQ8</accession>
<dbReference type="InterPro" id="IPR057258">
    <property type="entry name" value="Ribosomal_uS3"/>
</dbReference>
<keyword evidence="3 8" id="KW-0694">RNA-binding</keyword>
<dbReference type="PANTHER" id="PTHR11760">
    <property type="entry name" value="30S/40S RIBOSOMAL PROTEIN S3"/>
    <property type="match status" value="1"/>
</dbReference>
<dbReference type="GO" id="GO:0006412">
    <property type="term" value="P:translation"/>
    <property type="evidence" value="ECO:0007669"/>
    <property type="project" value="UniProtKB-UniRule"/>
</dbReference>
<evidence type="ECO:0000256" key="9">
    <source>
        <dbReference type="RuleBase" id="RU003624"/>
    </source>
</evidence>
<dbReference type="GO" id="GO:0022627">
    <property type="term" value="C:cytosolic small ribosomal subunit"/>
    <property type="evidence" value="ECO:0007669"/>
    <property type="project" value="TreeGrafter"/>
</dbReference>
<evidence type="ECO:0000313" key="11">
    <source>
        <dbReference type="EMBL" id="OHA13587.1"/>
    </source>
</evidence>
<dbReference type="HAMAP" id="MF_01309_B">
    <property type="entry name" value="Ribosomal_uS3_B"/>
    <property type="match status" value="1"/>
</dbReference>
<evidence type="ECO:0000256" key="6">
    <source>
        <dbReference type="ARBA" id="ARBA00024998"/>
    </source>
</evidence>
<dbReference type="CDD" id="cd02412">
    <property type="entry name" value="KH-II_30S_S3"/>
    <property type="match status" value="1"/>
</dbReference>
<dbReference type="Gene3D" id="3.30.300.20">
    <property type="match status" value="1"/>
</dbReference>
<evidence type="ECO:0000256" key="5">
    <source>
        <dbReference type="ARBA" id="ARBA00023274"/>
    </source>
</evidence>
<dbReference type="InterPro" id="IPR036419">
    <property type="entry name" value="Ribosomal_S3_C_sf"/>
</dbReference>
<comment type="function">
    <text evidence="6 8">Binds the lower part of the 30S subunit head. Binds mRNA in the 70S ribosome, positioning it for translation.</text>
</comment>
<evidence type="ECO:0000256" key="2">
    <source>
        <dbReference type="ARBA" id="ARBA00022730"/>
    </source>
</evidence>
<keyword evidence="5 8" id="KW-0687">Ribonucleoprotein</keyword>
<dbReference type="Pfam" id="PF07650">
    <property type="entry name" value="KH_2"/>
    <property type="match status" value="1"/>
</dbReference>
<dbReference type="FunFam" id="3.30.300.20:FF:000001">
    <property type="entry name" value="30S ribosomal protein S3"/>
    <property type="match status" value="1"/>
</dbReference>
<dbReference type="GO" id="GO:0003735">
    <property type="term" value="F:structural constituent of ribosome"/>
    <property type="evidence" value="ECO:0007669"/>
    <property type="project" value="InterPro"/>
</dbReference>
<dbReference type="Pfam" id="PF00189">
    <property type="entry name" value="Ribosomal_S3_C"/>
    <property type="match status" value="1"/>
</dbReference>
<evidence type="ECO:0000256" key="3">
    <source>
        <dbReference type="ARBA" id="ARBA00022884"/>
    </source>
</evidence>
<dbReference type="PROSITE" id="PS50084">
    <property type="entry name" value="KH_TYPE_1"/>
    <property type="match status" value="1"/>
</dbReference>
<dbReference type="InterPro" id="IPR018280">
    <property type="entry name" value="Ribosomal_uS3_CS"/>
</dbReference>
<comment type="similarity">
    <text evidence="1 8 9">Belongs to the universal ribosomal protein uS3 family.</text>
</comment>
<dbReference type="PROSITE" id="PS50823">
    <property type="entry name" value="KH_TYPE_2"/>
    <property type="match status" value="1"/>
</dbReference>
<evidence type="ECO:0000256" key="8">
    <source>
        <dbReference type="HAMAP-Rule" id="MF_01309"/>
    </source>
</evidence>
<keyword evidence="2 8" id="KW-0699">rRNA-binding</keyword>
<reference evidence="11 12" key="1">
    <citation type="journal article" date="2016" name="Nat. Commun.">
        <title>Thousands of microbial genomes shed light on interconnected biogeochemical processes in an aquifer system.</title>
        <authorList>
            <person name="Anantharaman K."/>
            <person name="Brown C.T."/>
            <person name="Hug L.A."/>
            <person name="Sharon I."/>
            <person name="Castelle C.J."/>
            <person name="Probst A.J."/>
            <person name="Thomas B.C."/>
            <person name="Singh A."/>
            <person name="Wilkins M.J."/>
            <person name="Karaoz U."/>
            <person name="Brodie E.L."/>
            <person name="Williams K.H."/>
            <person name="Hubbard S.S."/>
            <person name="Banfield J.F."/>
        </authorList>
    </citation>
    <scope>NUCLEOTIDE SEQUENCE [LARGE SCALE GENOMIC DNA]</scope>
</reference>
<dbReference type="SUPFAM" id="SSF54814">
    <property type="entry name" value="Prokaryotic type KH domain (KH-domain type II)"/>
    <property type="match status" value="1"/>
</dbReference>
<dbReference type="SMART" id="SM00322">
    <property type="entry name" value="KH"/>
    <property type="match status" value="1"/>
</dbReference>
<evidence type="ECO:0000256" key="4">
    <source>
        <dbReference type="ARBA" id="ARBA00022980"/>
    </source>
</evidence>
<dbReference type="EMBL" id="MHQZ01000029">
    <property type="protein sequence ID" value="OHA13587.1"/>
    <property type="molecule type" value="Genomic_DNA"/>
</dbReference>
<gene>
    <name evidence="8" type="primary">rpsC</name>
    <name evidence="11" type="ORF">A2909_02295</name>
</gene>
<dbReference type="InterPro" id="IPR004044">
    <property type="entry name" value="KH_dom_type_2"/>
</dbReference>
<comment type="subunit">
    <text evidence="8">Part of the 30S ribosomal subunit. Forms a tight complex with proteins S10 and S14.</text>
</comment>
<dbReference type="AlphaFoldDB" id="A0A1G2LPQ8"/>
<sequence>MGISRDWKSRWFSAKNYKDFFKTDILIRKWLVSRLKKMYIESVEIERSPAIVHIIIKTSRPGLIIGRGGEGVEKLKKEIRAEITKIQKKIFKQELKLTIEEVRSPESYASIVSKMVADDLEKRLPFRRVIKKTVDKVMANKKVKGVKIVLSGRLGGAEMGRREWLKKGEVPLQTLRADIDFSRERAHLSYGDIGIKVWIYKGEIFSGKERAGASIFFRDPAHILQYNFIDNILLRLSRYCK</sequence>
<proteinExistence type="inferred from homology"/>
<dbReference type="SUPFAM" id="SSF54821">
    <property type="entry name" value="Ribosomal protein S3 C-terminal domain"/>
    <property type="match status" value="1"/>
</dbReference>
<keyword evidence="4 8" id="KW-0689">Ribosomal protein</keyword>
<dbReference type="Proteomes" id="UP000178302">
    <property type="component" value="Unassembled WGS sequence"/>
</dbReference>
<dbReference type="PANTHER" id="PTHR11760:SF19">
    <property type="entry name" value="SMALL RIBOSOMAL SUBUNIT PROTEIN US3C"/>
    <property type="match status" value="1"/>
</dbReference>
<dbReference type="PROSITE" id="PS00548">
    <property type="entry name" value="RIBOSOMAL_S3"/>
    <property type="match status" value="1"/>
</dbReference>
<dbReference type="GO" id="GO:0003729">
    <property type="term" value="F:mRNA binding"/>
    <property type="evidence" value="ECO:0007669"/>
    <property type="project" value="UniProtKB-UniRule"/>
</dbReference>